<dbReference type="GO" id="GO:0016787">
    <property type="term" value="F:hydrolase activity"/>
    <property type="evidence" value="ECO:0007669"/>
    <property type="project" value="UniProtKB-KW"/>
</dbReference>
<feature type="domain" description="Alpha/beta hydrolase fold-3" evidence="2">
    <location>
        <begin position="74"/>
        <end position="279"/>
    </location>
</feature>
<dbReference type="EMBL" id="CAFAAV010000016">
    <property type="protein sequence ID" value="CAB4804953.1"/>
    <property type="molecule type" value="Genomic_DNA"/>
</dbReference>
<dbReference type="EMBL" id="CAESGF010000025">
    <property type="protein sequence ID" value="CAB4365148.1"/>
    <property type="molecule type" value="Genomic_DNA"/>
</dbReference>
<evidence type="ECO:0000313" key="6">
    <source>
        <dbReference type="EMBL" id="CAB4852304.1"/>
    </source>
</evidence>
<reference evidence="8" key="1">
    <citation type="submission" date="2020-05" db="EMBL/GenBank/DDBJ databases">
        <authorList>
            <person name="Chiriac C."/>
            <person name="Salcher M."/>
            <person name="Ghai R."/>
            <person name="Kavagutti S V."/>
        </authorList>
    </citation>
    <scope>NUCLEOTIDE SEQUENCE</scope>
</reference>
<evidence type="ECO:0000313" key="3">
    <source>
        <dbReference type="EMBL" id="CAB4365148.1"/>
    </source>
</evidence>
<keyword evidence="1" id="KW-0378">Hydrolase</keyword>
<dbReference type="EMBL" id="CAFBOL010000018">
    <property type="protein sequence ID" value="CAB4983988.1"/>
    <property type="molecule type" value="Genomic_DNA"/>
</dbReference>
<dbReference type="InterPro" id="IPR029058">
    <property type="entry name" value="AB_hydrolase_fold"/>
</dbReference>
<dbReference type="EMBL" id="CAFBIY010000122">
    <property type="protein sequence ID" value="CAB4852304.1"/>
    <property type="molecule type" value="Genomic_DNA"/>
</dbReference>
<accession>A0A6J7MVE9</accession>
<evidence type="ECO:0000256" key="1">
    <source>
        <dbReference type="ARBA" id="ARBA00022801"/>
    </source>
</evidence>
<dbReference type="SUPFAM" id="SSF53474">
    <property type="entry name" value="alpha/beta-Hydrolases"/>
    <property type="match status" value="1"/>
</dbReference>
<evidence type="ECO:0000313" key="4">
    <source>
        <dbReference type="EMBL" id="CAB4739615.1"/>
    </source>
</evidence>
<dbReference type="PANTHER" id="PTHR48081:SF8">
    <property type="entry name" value="ALPHA_BETA HYDROLASE FOLD-3 DOMAIN-CONTAINING PROTEIN-RELATED"/>
    <property type="match status" value="1"/>
</dbReference>
<dbReference type="EMBL" id="CAFBMT010000015">
    <property type="protein sequence ID" value="CAB4943917.1"/>
    <property type="molecule type" value="Genomic_DNA"/>
</dbReference>
<proteinExistence type="predicted"/>
<gene>
    <name evidence="4" type="ORF">UFOPK2656_02798</name>
    <name evidence="5" type="ORF">UFOPK3099_00356</name>
    <name evidence="6" type="ORF">UFOPK3267_02009</name>
    <name evidence="7" type="ORF">UFOPK3651_02385</name>
    <name evidence="8" type="ORF">UFOPK3931_00993</name>
    <name evidence="3" type="ORF">UFOPK4189_02903</name>
</gene>
<evidence type="ECO:0000313" key="7">
    <source>
        <dbReference type="EMBL" id="CAB4943917.1"/>
    </source>
</evidence>
<protein>
    <submittedName>
        <fullName evidence="8">Unannotated protein</fullName>
    </submittedName>
</protein>
<sequence>MAVDPAAQSILDLLVAMGGAPMETLSPSEARLLSDGFALLGGDGAEVASVESREVGGVPALVITPHGTGPFPVLVWMHGGGWVVGSPTESLATGKNLAAKAQCVVVSLDYRMAPEHKAPAAYDDCVAATAWLVEHAGDIGGDPTRIAVGGDSAGGNLSALVAQALGGALCFQALIYPATDVTGDYPSRVENADGYLLTKSMMEWFEAHYLEDSGIDPSDLRVSPLLAPTSTVAATAPALVITAGYDPLRDEGQAYAAHLTAAGVSVVHRHFAGQIHGFFSMPNAVPDAVVAEDLTAELLRKAFQR</sequence>
<dbReference type="PANTHER" id="PTHR48081">
    <property type="entry name" value="AB HYDROLASE SUPERFAMILY PROTEIN C4A8.06C"/>
    <property type="match status" value="1"/>
</dbReference>
<dbReference type="Gene3D" id="3.40.50.1820">
    <property type="entry name" value="alpha/beta hydrolase"/>
    <property type="match status" value="1"/>
</dbReference>
<evidence type="ECO:0000313" key="5">
    <source>
        <dbReference type="EMBL" id="CAB4804953.1"/>
    </source>
</evidence>
<dbReference type="AlphaFoldDB" id="A0A6J7MVE9"/>
<evidence type="ECO:0000259" key="2">
    <source>
        <dbReference type="Pfam" id="PF07859"/>
    </source>
</evidence>
<name>A0A6J7MVE9_9ZZZZ</name>
<evidence type="ECO:0000313" key="8">
    <source>
        <dbReference type="EMBL" id="CAB4983988.1"/>
    </source>
</evidence>
<dbReference type="InterPro" id="IPR050300">
    <property type="entry name" value="GDXG_lipolytic_enzyme"/>
</dbReference>
<dbReference type="InterPro" id="IPR013094">
    <property type="entry name" value="AB_hydrolase_3"/>
</dbReference>
<dbReference type="EMBL" id="CAEZYF010000023">
    <property type="protein sequence ID" value="CAB4739615.1"/>
    <property type="molecule type" value="Genomic_DNA"/>
</dbReference>
<dbReference type="Pfam" id="PF07859">
    <property type="entry name" value="Abhydrolase_3"/>
    <property type="match status" value="1"/>
</dbReference>
<organism evidence="8">
    <name type="scientific">freshwater metagenome</name>
    <dbReference type="NCBI Taxonomy" id="449393"/>
    <lineage>
        <taxon>unclassified sequences</taxon>
        <taxon>metagenomes</taxon>
        <taxon>ecological metagenomes</taxon>
    </lineage>
</organism>